<evidence type="ECO:0000256" key="1">
    <source>
        <dbReference type="SAM" id="MobiDB-lite"/>
    </source>
</evidence>
<gene>
    <name evidence="2" type="ORF">QN277_028039</name>
</gene>
<dbReference type="AlphaFoldDB" id="A0AAE1J6E3"/>
<organism evidence="2 3">
    <name type="scientific">Acacia crassicarpa</name>
    <name type="common">northern wattle</name>
    <dbReference type="NCBI Taxonomy" id="499986"/>
    <lineage>
        <taxon>Eukaryota</taxon>
        <taxon>Viridiplantae</taxon>
        <taxon>Streptophyta</taxon>
        <taxon>Embryophyta</taxon>
        <taxon>Tracheophyta</taxon>
        <taxon>Spermatophyta</taxon>
        <taxon>Magnoliopsida</taxon>
        <taxon>eudicotyledons</taxon>
        <taxon>Gunneridae</taxon>
        <taxon>Pentapetalae</taxon>
        <taxon>rosids</taxon>
        <taxon>fabids</taxon>
        <taxon>Fabales</taxon>
        <taxon>Fabaceae</taxon>
        <taxon>Caesalpinioideae</taxon>
        <taxon>mimosoid clade</taxon>
        <taxon>Acacieae</taxon>
        <taxon>Acacia</taxon>
    </lineage>
</organism>
<feature type="compositionally biased region" description="Polar residues" evidence="1">
    <location>
        <begin position="193"/>
        <end position="214"/>
    </location>
</feature>
<feature type="compositionally biased region" description="Basic and acidic residues" evidence="1">
    <location>
        <begin position="354"/>
        <end position="374"/>
    </location>
</feature>
<evidence type="ECO:0000313" key="2">
    <source>
        <dbReference type="EMBL" id="KAK4262484.1"/>
    </source>
</evidence>
<feature type="region of interest" description="Disordered" evidence="1">
    <location>
        <begin position="146"/>
        <end position="169"/>
    </location>
</feature>
<protein>
    <submittedName>
        <fullName evidence="2">Uncharacterized protein</fullName>
    </submittedName>
</protein>
<keyword evidence="3" id="KW-1185">Reference proteome</keyword>
<dbReference type="PANTHER" id="PTHR34285">
    <property type="entry name" value="OS08G0510800 PROTEIN"/>
    <property type="match status" value="1"/>
</dbReference>
<dbReference type="Proteomes" id="UP001293593">
    <property type="component" value="Unassembled WGS sequence"/>
</dbReference>
<feature type="region of interest" description="Disordered" evidence="1">
    <location>
        <begin position="192"/>
        <end position="224"/>
    </location>
</feature>
<dbReference type="EMBL" id="JAWXYG010000009">
    <property type="protein sequence ID" value="KAK4262484.1"/>
    <property type="molecule type" value="Genomic_DNA"/>
</dbReference>
<accession>A0AAE1J6E3</accession>
<proteinExistence type="predicted"/>
<comment type="caution">
    <text evidence="2">The sequence shown here is derived from an EMBL/GenBank/DDBJ whole genome shotgun (WGS) entry which is preliminary data.</text>
</comment>
<dbReference type="PANTHER" id="PTHR34285:SF6">
    <property type="entry name" value="TRANSMEMBRANE PROTEIN"/>
    <property type="match status" value="1"/>
</dbReference>
<feature type="compositionally biased region" description="Basic and acidic residues" evidence="1">
    <location>
        <begin position="323"/>
        <end position="337"/>
    </location>
</feature>
<reference evidence="2" key="1">
    <citation type="submission" date="2023-10" db="EMBL/GenBank/DDBJ databases">
        <title>Chromosome-level genome of the transformable northern wattle, Acacia crassicarpa.</title>
        <authorList>
            <person name="Massaro I."/>
            <person name="Sinha N.R."/>
            <person name="Poethig S."/>
            <person name="Leichty A.R."/>
        </authorList>
    </citation>
    <scope>NUCLEOTIDE SEQUENCE</scope>
    <source>
        <strain evidence="2">Acra3RX</strain>
        <tissue evidence="2">Leaf</tissue>
    </source>
</reference>
<feature type="region of interest" description="Disordered" evidence="1">
    <location>
        <begin position="323"/>
        <end position="383"/>
    </location>
</feature>
<evidence type="ECO:0000313" key="3">
    <source>
        <dbReference type="Proteomes" id="UP001293593"/>
    </source>
</evidence>
<name>A0AAE1J6E3_9FABA</name>
<sequence length="396" mass="43302">MKLSIKFQDDPVNGDQHRQIMTAKVPTTIFNQPFVSGVAATATTNSTTDFSFSLSTNFPTGPSLKLSYTPTATNTTSLPLSLSLKSGLGISGSPRHSPLVFSARFSLSPSYVPVPTFFLHLKPQFGHFSLVKTVFSDPIADQISRSASDCREPSVVPYPNRSEIGPNGSGDGNLWSGWKELTLEPCGGKDEGTNFTHVNNSEGQSNRTNGSASERSLVVRNDKRSGVSSGMAVMARTAMPVTKGLSLNLRWGLNFPGNIGLKMPSLTVNKIRLEWLTEAKKNEHSTDTSGEDLQLLKGTYLSMQRDLESVEKENKEMKQILDEMKKGVSARNHREEGNGIGKKVAQRSGENSSEFERWRSNKNSKEEKGQKEPTKSQNLASNLESELQKAIKIASS</sequence>